<dbReference type="eggNOG" id="COG1579">
    <property type="taxonomic scope" value="Bacteria"/>
</dbReference>
<dbReference type="Pfam" id="PF02591">
    <property type="entry name" value="Zn_ribbon_9"/>
    <property type="match status" value="1"/>
</dbReference>
<sequence>MHQALKLLLDIQELDIKMIRLMRVKKQRQGELQQIEDLRIELEEQLKLKQEEIADLDKQINNLEEKIEKLSEKYKKLESQQSSIKKVEEFNALTQEMTAVEREKGTLEMQTSNILDKKVTEEEIYDKIKSSLEASAVNSQELENEIKLGIDKINEEGQQLKEQRLEAAKNADPEILKIYERLLRNKKDRVIVPIENRTCSGCHIALTLQHENLVRKGEALVFCEHCSRIHFWQESESIEGTTVATRRRRRRTVKA</sequence>
<dbReference type="InterPro" id="IPR003743">
    <property type="entry name" value="Zf-RING_7"/>
</dbReference>
<dbReference type="Proteomes" id="UP000000496">
    <property type="component" value="Chromosome gsn.131"/>
</dbReference>
<accession>F8L3Q5</accession>
<dbReference type="Gene3D" id="1.10.287.1490">
    <property type="match status" value="1"/>
</dbReference>
<evidence type="ECO:0000259" key="3">
    <source>
        <dbReference type="Pfam" id="PF24481"/>
    </source>
</evidence>
<reference evidence="4 5" key="2">
    <citation type="journal article" date="2011" name="Mol. Biol. Evol.">
        <title>Unity in variety--the pan-genome of the Chlamydiae.</title>
        <authorList>
            <person name="Collingro A."/>
            <person name="Tischler P."/>
            <person name="Weinmaier T."/>
            <person name="Penz T."/>
            <person name="Heinz E."/>
            <person name="Brunham R.C."/>
            <person name="Read T.D."/>
            <person name="Bavoil P.M."/>
            <person name="Sachse K."/>
            <person name="Kahane S."/>
            <person name="Friedman M.G."/>
            <person name="Rattei T."/>
            <person name="Myers G.S."/>
            <person name="Horn M."/>
        </authorList>
    </citation>
    <scope>NUCLEOTIDE SEQUENCE [LARGE SCALE GENOMIC DNA]</scope>
    <source>
        <strain evidence="5">ATCC VR-1471 / Z</strain>
    </source>
</reference>
<dbReference type="HOGENOM" id="CLU_073076_2_2_0"/>
<dbReference type="PANTHER" id="PTHR39082">
    <property type="entry name" value="PHOSPHOLIPASE C-BETA-2-RELATED"/>
    <property type="match status" value="1"/>
</dbReference>
<evidence type="ECO:0000313" key="5">
    <source>
        <dbReference type="Proteomes" id="UP000000496"/>
    </source>
</evidence>
<feature type="domain" description="C4-type zinc ribbon" evidence="2">
    <location>
        <begin position="198"/>
        <end position="229"/>
    </location>
</feature>
<dbReference type="InterPro" id="IPR056003">
    <property type="entry name" value="CT398_CC_hairpin"/>
</dbReference>
<feature type="domain" description="CT398-like coiled coil hairpin" evidence="3">
    <location>
        <begin position="12"/>
        <end position="185"/>
    </location>
</feature>
<name>F8L3Q5_SIMNZ</name>
<dbReference type="EMBL" id="FR872582">
    <property type="protein sequence ID" value="CCB89918.1"/>
    <property type="molecule type" value="Genomic_DNA"/>
</dbReference>
<dbReference type="STRING" id="331113.SNE_A20410"/>
<protein>
    <submittedName>
        <fullName evidence="4">Uncharacterized protein</fullName>
    </submittedName>
</protein>
<dbReference type="OrthoDB" id="9795058at2"/>
<reference key="1">
    <citation type="journal article" date="2011" name="Mol. Biol. Evol.">
        <title>Unity in variety -- the pan-genome of the Chlamydiae.</title>
        <authorList>
            <person name="Collingro A."/>
            <person name="Tischler P."/>
            <person name="Weinmaier T."/>
            <person name="Penz T."/>
            <person name="Heinz E."/>
            <person name="Brunham R.C."/>
            <person name="Read T.D."/>
            <person name="Bavoil P.M."/>
            <person name="Sachse K."/>
            <person name="Kahane S."/>
            <person name="Friedman M.G."/>
            <person name="Rattei T."/>
            <person name="Myers G.S.A."/>
            <person name="Horn M."/>
        </authorList>
    </citation>
    <scope>NUCLEOTIDE SEQUENCE</scope>
    <source>
        <strain>Z</strain>
    </source>
</reference>
<evidence type="ECO:0000313" key="4">
    <source>
        <dbReference type="EMBL" id="CCB89918.1"/>
    </source>
</evidence>
<organism evidence="4 5">
    <name type="scientific">Simkania negevensis (strain ATCC VR-1471 / DSM 27360 / Z)</name>
    <dbReference type="NCBI Taxonomy" id="331113"/>
    <lineage>
        <taxon>Bacteria</taxon>
        <taxon>Pseudomonadati</taxon>
        <taxon>Chlamydiota</taxon>
        <taxon>Chlamydiia</taxon>
        <taxon>Parachlamydiales</taxon>
        <taxon>Simkaniaceae</taxon>
        <taxon>Simkania</taxon>
    </lineage>
</organism>
<evidence type="ECO:0000259" key="2">
    <source>
        <dbReference type="Pfam" id="PF02591"/>
    </source>
</evidence>
<dbReference type="PANTHER" id="PTHR39082:SF1">
    <property type="entry name" value="SCAVENGER RECEPTOR CLASS A MEMBER 3"/>
    <property type="match status" value="1"/>
</dbReference>
<proteinExistence type="predicted"/>
<dbReference type="NCBIfam" id="NF047363">
    <property type="entry name" value="Zn_ribbon_CdsZ"/>
    <property type="match status" value="1"/>
</dbReference>
<dbReference type="InterPro" id="IPR052376">
    <property type="entry name" value="Oxidative_Scav/Glycosyltrans"/>
</dbReference>
<evidence type="ECO:0000256" key="1">
    <source>
        <dbReference type="SAM" id="Coils"/>
    </source>
</evidence>
<feature type="coiled-coil region" evidence="1">
    <location>
        <begin position="21"/>
        <end position="110"/>
    </location>
</feature>
<dbReference type="AlphaFoldDB" id="F8L3Q5"/>
<keyword evidence="5" id="KW-1185">Reference proteome</keyword>
<dbReference type="RefSeq" id="WP_013944384.1">
    <property type="nucleotide sequence ID" value="NC_015713.1"/>
</dbReference>
<gene>
    <name evidence="4" type="ordered locus">SNE_A20410</name>
</gene>
<dbReference type="Pfam" id="PF24481">
    <property type="entry name" value="CT398_CC"/>
    <property type="match status" value="1"/>
</dbReference>
<dbReference type="KEGG" id="sng:SNE_A20410"/>
<keyword evidence="1" id="KW-0175">Coiled coil</keyword>